<dbReference type="RefSeq" id="WP_049992949.1">
    <property type="nucleotide sequence ID" value="NZ_CP031310.1"/>
</dbReference>
<proteinExistence type="predicted"/>
<dbReference type="STRING" id="1457250.GCA_000755225_02060"/>
<dbReference type="InterPro" id="IPR010995">
    <property type="entry name" value="DNA_repair_Rad51/TF_NusA_a-hlx"/>
</dbReference>
<dbReference type="OrthoDB" id="202878at2157"/>
<organism evidence="2 3">
    <name type="scientific">Halapricum salinum</name>
    <dbReference type="NCBI Taxonomy" id="1457250"/>
    <lineage>
        <taxon>Archaea</taxon>
        <taxon>Methanobacteriati</taxon>
        <taxon>Methanobacteriota</taxon>
        <taxon>Stenosarchaea group</taxon>
        <taxon>Halobacteria</taxon>
        <taxon>Halobacteriales</taxon>
        <taxon>Haloarculaceae</taxon>
        <taxon>Halapricum</taxon>
    </lineage>
</organism>
<name>A0A4D6HHX8_9EURY</name>
<dbReference type="Pfam" id="PF14520">
    <property type="entry name" value="HHH_5"/>
    <property type="match status" value="1"/>
</dbReference>
<keyword evidence="3" id="KW-1185">Reference proteome</keyword>
<dbReference type="KEGG" id="hsn:DV733_15910"/>
<reference evidence="2 3" key="1">
    <citation type="journal article" date="2019" name="Nat. Commun.">
        <title>A new type of DNA phosphorothioation-based antiviral system in archaea.</title>
        <authorList>
            <person name="Xiong L."/>
            <person name="Liu S."/>
            <person name="Chen S."/>
            <person name="Xiao Y."/>
            <person name="Zhu B."/>
            <person name="Gao Y."/>
            <person name="Zhang Y."/>
            <person name="Chen B."/>
            <person name="Luo J."/>
            <person name="Deng Z."/>
            <person name="Chen X."/>
            <person name="Wang L."/>
            <person name="Chen S."/>
        </authorList>
    </citation>
    <scope>NUCLEOTIDE SEQUENCE [LARGE SCALE GENOMIC DNA]</scope>
    <source>
        <strain evidence="2 3">CBA1105</strain>
    </source>
</reference>
<evidence type="ECO:0000313" key="3">
    <source>
        <dbReference type="Proteomes" id="UP000296706"/>
    </source>
</evidence>
<dbReference type="GeneID" id="39849376"/>
<dbReference type="Proteomes" id="UP000296706">
    <property type="component" value="Chromosome"/>
</dbReference>
<evidence type="ECO:0000256" key="1">
    <source>
        <dbReference type="SAM" id="MobiDB-lite"/>
    </source>
</evidence>
<sequence>MGLSDILSRIKSALGIGGSRRQQPPQGQYQQGQPQQGQPPQEQAQEPAAGQQQGTNVTVEREPSTETEDAVKGTDTEPETTGGSESEHATGESEGEVTEDSAEEATEGSEDEAADESEAEAADDPAASESDLGTDEPTDVIKGIGSAYAERLSEAGVETVADLATGDAESLSEETGISETRLQNWIDRARHR</sequence>
<dbReference type="Gene3D" id="1.10.150.20">
    <property type="entry name" value="5' to 3' exonuclease, C-terminal subdomain"/>
    <property type="match status" value="1"/>
</dbReference>
<feature type="compositionally biased region" description="Acidic residues" evidence="1">
    <location>
        <begin position="93"/>
        <end position="123"/>
    </location>
</feature>
<dbReference type="AlphaFoldDB" id="A0A4D6HHX8"/>
<feature type="region of interest" description="Disordered" evidence="1">
    <location>
        <begin position="1"/>
        <end position="142"/>
    </location>
</feature>
<feature type="compositionally biased region" description="Low complexity" evidence="1">
    <location>
        <begin position="22"/>
        <end position="54"/>
    </location>
</feature>
<dbReference type="SUPFAM" id="SSF47794">
    <property type="entry name" value="Rad51 N-terminal domain-like"/>
    <property type="match status" value="1"/>
</dbReference>
<feature type="compositionally biased region" description="Basic and acidic residues" evidence="1">
    <location>
        <begin position="59"/>
        <end position="75"/>
    </location>
</feature>
<accession>A0A4D6HHX8</accession>
<gene>
    <name evidence="2" type="ORF">DV733_15910</name>
</gene>
<evidence type="ECO:0000313" key="2">
    <source>
        <dbReference type="EMBL" id="QCC52622.1"/>
    </source>
</evidence>
<dbReference type="EMBL" id="CP031310">
    <property type="protein sequence ID" value="QCC52622.1"/>
    <property type="molecule type" value="Genomic_DNA"/>
</dbReference>
<protein>
    <submittedName>
        <fullName evidence="2">Helix-hairpin-helix domain-containing protein</fullName>
    </submittedName>
</protein>
<dbReference type="GO" id="GO:0000166">
    <property type="term" value="F:nucleotide binding"/>
    <property type="evidence" value="ECO:0007669"/>
    <property type="project" value="InterPro"/>
</dbReference>